<organism evidence="3">
    <name type="scientific">Sus scrofa</name>
    <name type="common">Pig</name>
    <dbReference type="NCBI Taxonomy" id="9823"/>
    <lineage>
        <taxon>Eukaryota</taxon>
        <taxon>Metazoa</taxon>
        <taxon>Chordata</taxon>
        <taxon>Craniata</taxon>
        <taxon>Vertebrata</taxon>
        <taxon>Euteleostomi</taxon>
        <taxon>Mammalia</taxon>
        <taxon>Eutheria</taxon>
        <taxon>Laurasiatheria</taxon>
        <taxon>Artiodactyla</taxon>
        <taxon>Suina</taxon>
        <taxon>Suidae</taxon>
        <taxon>Sus</taxon>
    </lineage>
</organism>
<keyword evidence="2" id="KW-0732">Signal</keyword>
<proteinExistence type="predicted"/>
<evidence type="ECO:0000313" key="3">
    <source>
        <dbReference type="EMBL" id="HDA01605.1"/>
    </source>
</evidence>
<dbReference type="EMBL" id="DQIR01077826">
    <property type="protein sequence ID" value="HDA33302.1"/>
    <property type="molecule type" value="Transcribed_RNA"/>
</dbReference>
<dbReference type="EMBL" id="DQIR01046129">
    <property type="protein sequence ID" value="HDA01605.1"/>
    <property type="molecule type" value="Transcribed_RNA"/>
</dbReference>
<name>A0A480FNV8_PIG</name>
<evidence type="ECO:0000256" key="1">
    <source>
        <dbReference type="SAM" id="MobiDB-lite"/>
    </source>
</evidence>
<feature type="signal peptide" evidence="2">
    <location>
        <begin position="1"/>
        <end position="25"/>
    </location>
</feature>
<evidence type="ECO:0000256" key="2">
    <source>
        <dbReference type="SAM" id="SignalP"/>
    </source>
</evidence>
<feature type="region of interest" description="Disordered" evidence="1">
    <location>
        <begin position="140"/>
        <end position="162"/>
    </location>
</feature>
<feature type="compositionally biased region" description="Low complexity" evidence="1">
    <location>
        <begin position="145"/>
        <end position="162"/>
    </location>
</feature>
<dbReference type="AlphaFoldDB" id="A0A480FNV8"/>
<protein>
    <submittedName>
        <fullName evidence="3">Uncharacterized protein</fullName>
    </submittedName>
</protein>
<feature type="chain" id="PRO_5036114710" evidence="2">
    <location>
        <begin position="26"/>
        <end position="162"/>
    </location>
</feature>
<reference evidence="3" key="1">
    <citation type="journal article" date="2019" name="PeerJ">
        <title>Genes of the pig, Sus scrofa, reconstructed with EvidentialGene.</title>
        <authorList>
            <person name="Gilbert D.G."/>
        </authorList>
    </citation>
    <scope>NUCLEOTIDE SEQUENCE</scope>
</reference>
<sequence>MASPGTAMTALVIAGISTLLGPACLRLPPPRCSCWCGGNPLRHRFPPPLARIAICAFRISSLPVLQEGVRTFLSLDWTRSSRSGQRRAKSKTPDFGLGTQTGPVFSDPRIQPLLHELFRSVRILCISFLYTCAPGRHGGRQLGMPGRRAAGGSAGSHPGHRM</sequence>
<accession>A0A480FNV8</accession>